<reference evidence="2 3" key="1">
    <citation type="submission" date="2019-02" db="EMBL/GenBank/DDBJ databases">
        <title>Deep-cultivation of Planctomycetes and their phenomic and genomic characterization uncovers novel biology.</title>
        <authorList>
            <person name="Wiegand S."/>
            <person name="Jogler M."/>
            <person name="Boedeker C."/>
            <person name="Pinto D."/>
            <person name="Vollmers J."/>
            <person name="Rivas-Marin E."/>
            <person name="Kohn T."/>
            <person name="Peeters S.H."/>
            <person name="Heuer A."/>
            <person name="Rast P."/>
            <person name="Oberbeckmann S."/>
            <person name="Bunk B."/>
            <person name="Jeske O."/>
            <person name="Meyerdierks A."/>
            <person name="Storesund J.E."/>
            <person name="Kallscheuer N."/>
            <person name="Luecker S."/>
            <person name="Lage O.M."/>
            <person name="Pohl T."/>
            <person name="Merkel B.J."/>
            <person name="Hornburger P."/>
            <person name="Mueller R.-W."/>
            <person name="Bruemmer F."/>
            <person name="Labrenz M."/>
            <person name="Spormann A.M."/>
            <person name="Op den Camp H."/>
            <person name="Overmann J."/>
            <person name="Amann R."/>
            <person name="Jetten M.S.M."/>
            <person name="Mascher T."/>
            <person name="Medema M.H."/>
            <person name="Devos D.P."/>
            <person name="Kaster A.-K."/>
            <person name="Ovreas L."/>
            <person name="Rohde M."/>
            <person name="Galperin M.Y."/>
            <person name="Jogler C."/>
        </authorList>
    </citation>
    <scope>NUCLEOTIDE SEQUENCE [LARGE SCALE GENOMIC DNA]</scope>
    <source>
        <strain evidence="2 3">Mal48</strain>
    </source>
</reference>
<evidence type="ECO:0000256" key="1">
    <source>
        <dbReference type="SAM" id="Phobius"/>
    </source>
</evidence>
<protein>
    <recommendedName>
        <fullName evidence="4">DUF2752 domain-containing protein</fullName>
    </recommendedName>
</protein>
<dbReference type="InterPro" id="IPR021215">
    <property type="entry name" value="DUF2752"/>
</dbReference>
<feature type="transmembrane region" description="Helical" evidence="1">
    <location>
        <begin position="89"/>
        <end position="109"/>
    </location>
</feature>
<dbReference type="EMBL" id="CP036267">
    <property type="protein sequence ID" value="QDT31413.1"/>
    <property type="molecule type" value="Genomic_DNA"/>
</dbReference>
<organism evidence="2 3">
    <name type="scientific">Thalassoglobus polymorphus</name>
    <dbReference type="NCBI Taxonomy" id="2527994"/>
    <lineage>
        <taxon>Bacteria</taxon>
        <taxon>Pseudomonadati</taxon>
        <taxon>Planctomycetota</taxon>
        <taxon>Planctomycetia</taxon>
        <taxon>Planctomycetales</taxon>
        <taxon>Planctomycetaceae</taxon>
        <taxon>Thalassoglobus</taxon>
    </lineage>
</organism>
<feature type="transmembrane region" description="Helical" evidence="1">
    <location>
        <begin position="56"/>
        <end position="77"/>
    </location>
</feature>
<name>A0A517QIF3_9PLAN</name>
<evidence type="ECO:0000313" key="2">
    <source>
        <dbReference type="EMBL" id="QDT31413.1"/>
    </source>
</evidence>
<feature type="transmembrane region" description="Helical" evidence="1">
    <location>
        <begin position="121"/>
        <end position="141"/>
    </location>
</feature>
<sequence length="145" mass="15673">MSLNSTRSYPITQSIRWLLLAGSVCVLGGFYTASTVDPDPRGFGTHQQFGFPPCSFRVFIGVPCPSCGGTTSVAYFVRGQWISSLKSNTAVFVLAFLGLVYLPWSLLSLKAGRLLGVVTPSHFGATILVTLSVIAVVQWGWRLLN</sequence>
<dbReference type="AlphaFoldDB" id="A0A517QIF3"/>
<dbReference type="RefSeq" id="WP_145195947.1">
    <property type="nucleotide sequence ID" value="NZ_CP036267.1"/>
</dbReference>
<keyword evidence="1" id="KW-0472">Membrane</keyword>
<accession>A0A517QIF3</accession>
<feature type="transmembrane region" description="Helical" evidence="1">
    <location>
        <begin position="17"/>
        <end position="36"/>
    </location>
</feature>
<proteinExistence type="predicted"/>
<evidence type="ECO:0008006" key="4">
    <source>
        <dbReference type="Google" id="ProtNLM"/>
    </source>
</evidence>
<keyword evidence="1" id="KW-0812">Transmembrane</keyword>
<gene>
    <name evidence="2" type="ORF">Mal48_06460</name>
</gene>
<dbReference type="Pfam" id="PF10825">
    <property type="entry name" value="DUF2752"/>
    <property type="match status" value="1"/>
</dbReference>
<evidence type="ECO:0000313" key="3">
    <source>
        <dbReference type="Proteomes" id="UP000315724"/>
    </source>
</evidence>
<dbReference type="Proteomes" id="UP000315724">
    <property type="component" value="Chromosome"/>
</dbReference>
<dbReference type="OrthoDB" id="285957at2"/>
<keyword evidence="1" id="KW-1133">Transmembrane helix</keyword>
<keyword evidence="3" id="KW-1185">Reference proteome</keyword>
<dbReference type="KEGG" id="tpol:Mal48_06460"/>